<protein>
    <submittedName>
        <fullName evidence="2">Heme NO-binding domain-containing protein</fullName>
    </submittedName>
</protein>
<name>A0ABV7RYB1_9RHOB</name>
<dbReference type="RefSeq" id="WP_379028574.1">
    <property type="nucleotide sequence ID" value="NZ_JBHRXE010000012.1"/>
</dbReference>
<comment type="caution">
    <text evidence="2">The sequence shown here is derived from an EMBL/GenBank/DDBJ whole genome shotgun (WGS) entry which is preliminary data.</text>
</comment>
<dbReference type="Proteomes" id="UP001595596">
    <property type="component" value="Unassembled WGS sequence"/>
</dbReference>
<organism evidence="2 3">
    <name type="scientific">Paracoccus simplex</name>
    <dbReference type="NCBI Taxonomy" id="2086346"/>
    <lineage>
        <taxon>Bacteria</taxon>
        <taxon>Pseudomonadati</taxon>
        <taxon>Pseudomonadota</taxon>
        <taxon>Alphaproteobacteria</taxon>
        <taxon>Rhodobacterales</taxon>
        <taxon>Paracoccaceae</taxon>
        <taxon>Paracoccus</taxon>
    </lineage>
</organism>
<evidence type="ECO:0000313" key="2">
    <source>
        <dbReference type="EMBL" id="MFC3569017.1"/>
    </source>
</evidence>
<accession>A0ABV7RYB1</accession>
<dbReference type="Pfam" id="PF07700">
    <property type="entry name" value="HNOB"/>
    <property type="match status" value="1"/>
</dbReference>
<proteinExistence type="predicted"/>
<evidence type="ECO:0000259" key="1">
    <source>
        <dbReference type="Pfam" id="PF07700"/>
    </source>
</evidence>
<dbReference type="InterPro" id="IPR024096">
    <property type="entry name" value="NO_sig/Golgi_transp_ligand-bd"/>
</dbReference>
<reference evidence="3" key="1">
    <citation type="journal article" date="2019" name="Int. J. Syst. Evol. Microbiol.">
        <title>The Global Catalogue of Microorganisms (GCM) 10K type strain sequencing project: providing services to taxonomists for standard genome sequencing and annotation.</title>
        <authorList>
            <consortium name="The Broad Institute Genomics Platform"/>
            <consortium name="The Broad Institute Genome Sequencing Center for Infectious Disease"/>
            <person name="Wu L."/>
            <person name="Ma J."/>
        </authorList>
    </citation>
    <scope>NUCLEOTIDE SEQUENCE [LARGE SCALE GENOMIC DNA]</scope>
    <source>
        <strain evidence="3">VKM B-3226</strain>
    </source>
</reference>
<dbReference type="InterPro" id="IPR038158">
    <property type="entry name" value="H-NOX_domain_sf"/>
</dbReference>
<keyword evidence="3" id="KW-1185">Reference proteome</keyword>
<dbReference type="PANTHER" id="PTHR45655">
    <property type="entry name" value="GUANYLATE CYCLASE SOLUBLE SUBUNIT BETA-2"/>
    <property type="match status" value="1"/>
</dbReference>
<dbReference type="PANTHER" id="PTHR45655:SF13">
    <property type="entry name" value="SOLUBLE GUANYLATE CYCLASE GCY-32-RELATED"/>
    <property type="match status" value="1"/>
</dbReference>
<evidence type="ECO:0000313" key="3">
    <source>
        <dbReference type="Proteomes" id="UP001595596"/>
    </source>
</evidence>
<dbReference type="InterPro" id="IPR011644">
    <property type="entry name" value="Heme_NO-bd"/>
</dbReference>
<dbReference type="Gene3D" id="3.90.1520.10">
    <property type="entry name" value="H-NOX domain"/>
    <property type="match status" value="1"/>
</dbReference>
<sequence length="190" mass="21631">MHGLVNRSVEAFTRATYGDDLWTRVLLRTKADPNIFLTWNETPNRVTYSLVIAAAMLVGKSRNEYLEDIGSWLTRQEQIRRLLRFSGESYGDFLESLQDLPNRIRLVIPQLLIPDLRVAIDHADCYRISASDHQPGFLSIIAGVLRGMADDYGALAIILASNAGIAARVAQSEYSMKRHFSLYRRREAFR</sequence>
<dbReference type="SUPFAM" id="SSF111126">
    <property type="entry name" value="Ligand-binding domain in the NO signalling and Golgi transport"/>
    <property type="match status" value="1"/>
</dbReference>
<dbReference type="EMBL" id="JBHRXE010000012">
    <property type="protein sequence ID" value="MFC3569017.1"/>
    <property type="molecule type" value="Genomic_DNA"/>
</dbReference>
<gene>
    <name evidence="2" type="ORF">ACFOMP_06095</name>
</gene>
<feature type="domain" description="Heme NO-binding" evidence="1">
    <location>
        <begin position="2"/>
        <end position="152"/>
    </location>
</feature>